<reference evidence="2" key="1">
    <citation type="submission" date="2019-08" db="EMBL/GenBank/DDBJ databases">
        <title>Arthrobacter sp. nov., isolated from plateau pika and Tibetan wild ass.</title>
        <authorList>
            <person name="Ge Y."/>
        </authorList>
    </citation>
    <scope>NUCLEOTIDE SEQUENCE [LARGE SCALE GENOMIC DNA]</scope>
    <source>
        <strain evidence="2">HF-1365</strain>
    </source>
</reference>
<dbReference type="PANTHER" id="PTHR10000:SF25">
    <property type="entry name" value="PHOSPHATASE YKRA-RELATED"/>
    <property type="match status" value="1"/>
</dbReference>
<dbReference type="Proteomes" id="UP000470010">
    <property type="component" value="Unassembled WGS sequence"/>
</dbReference>
<sequence length="284" mass="31198">MADCKIIFLDVDGTITDYENNVLPSAVRAIRLARARGHRVYMCMGRSKAENLPEIWAIGFDGMIGGNGSYVEDAGEVVMHQLITFDQCKRVVDWLHGRGLEFYLESNNGLFASERFQEAARPVLRQYKLGKGATPEEVDGLEVDDVLHGIVYGAELYRDDLNKVSFILSSYQDHLDSVEEFPDLKAGTWGGKGEHALFGDLGVRGIDKAHAVRVLVEHLGADLADTIALGDAKVDIPMFEACAQSVCMGSGGMEAKEATDWVTTDVDDDGLWNAFVHLGLIDQE</sequence>
<protein>
    <submittedName>
        <fullName evidence="1">Cof-type HAD-IIB family hydrolase</fullName>
    </submittedName>
</protein>
<dbReference type="Pfam" id="PF08282">
    <property type="entry name" value="Hydrolase_3"/>
    <property type="match status" value="1"/>
</dbReference>
<dbReference type="GO" id="GO:0000287">
    <property type="term" value="F:magnesium ion binding"/>
    <property type="evidence" value="ECO:0007669"/>
    <property type="project" value="TreeGrafter"/>
</dbReference>
<dbReference type="SUPFAM" id="SSF56784">
    <property type="entry name" value="HAD-like"/>
    <property type="match status" value="1"/>
</dbReference>
<name>A0A7K0G9P3_9ACTN</name>
<dbReference type="NCBIfam" id="TIGR00099">
    <property type="entry name" value="Cof-subfamily"/>
    <property type="match status" value="1"/>
</dbReference>
<dbReference type="Gene3D" id="3.30.1240.10">
    <property type="match status" value="1"/>
</dbReference>
<keyword evidence="2" id="KW-1185">Reference proteome</keyword>
<comment type="caution">
    <text evidence="1">The sequence shown here is derived from an EMBL/GenBank/DDBJ whole genome shotgun (WGS) entry which is preliminary data.</text>
</comment>
<proteinExistence type="predicted"/>
<evidence type="ECO:0000313" key="1">
    <source>
        <dbReference type="EMBL" id="MRX80084.1"/>
    </source>
</evidence>
<dbReference type="InterPro" id="IPR036412">
    <property type="entry name" value="HAD-like_sf"/>
</dbReference>
<dbReference type="PANTHER" id="PTHR10000">
    <property type="entry name" value="PHOSPHOSERINE PHOSPHATASE"/>
    <property type="match status" value="1"/>
</dbReference>
<dbReference type="InterPro" id="IPR023214">
    <property type="entry name" value="HAD_sf"/>
</dbReference>
<dbReference type="GO" id="GO:0016791">
    <property type="term" value="F:phosphatase activity"/>
    <property type="evidence" value="ECO:0007669"/>
    <property type="project" value="TreeGrafter"/>
</dbReference>
<accession>A0A7K0G9P3</accession>
<dbReference type="RefSeq" id="WP_144688313.1">
    <property type="nucleotide sequence ID" value="NZ_VLLQ01000007.1"/>
</dbReference>
<dbReference type="InterPro" id="IPR000150">
    <property type="entry name" value="Cof"/>
</dbReference>
<dbReference type="AlphaFoldDB" id="A0A7K0G9P3"/>
<dbReference type="Gene3D" id="3.40.50.1000">
    <property type="entry name" value="HAD superfamily/HAD-like"/>
    <property type="match status" value="1"/>
</dbReference>
<gene>
    <name evidence="1" type="ORF">GJE22_05700</name>
</gene>
<keyword evidence="1" id="KW-0378">Hydrolase</keyword>
<organism evidence="1 2">
    <name type="scientific">Enorma shizhengliae</name>
    <dbReference type="NCBI Taxonomy" id="2606615"/>
    <lineage>
        <taxon>Bacteria</taxon>
        <taxon>Bacillati</taxon>
        <taxon>Actinomycetota</taxon>
        <taxon>Coriobacteriia</taxon>
        <taxon>Coriobacteriales</taxon>
        <taxon>Coriobacteriaceae</taxon>
        <taxon>Enorma</taxon>
    </lineage>
</organism>
<evidence type="ECO:0000313" key="2">
    <source>
        <dbReference type="Proteomes" id="UP000470010"/>
    </source>
</evidence>
<dbReference type="EMBL" id="VTFZ01000006">
    <property type="protein sequence ID" value="MRX80084.1"/>
    <property type="molecule type" value="Genomic_DNA"/>
</dbReference>
<dbReference type="GO" id="GO:0005829">
    <property type="term" value="C:cytosol"/>
    <property type="evidence" value="ECO:0007669"/>
    <property type="project" value="TreeGrafter"/>
</dbReference>